<keyword evidence="4" id="KW-0472">Membrane</keyword>
<sequence length="470" mass="52208">MVGNRGWRRVGLLVCLLAVGPAWALEDAAIDQALRFSQQQLAQSDASLRPGTYPKSTLPGGTWRTVPATDMIGWVQGFFPGSLWSLYELTGDAAWRTRAEAWTRPLEVQRFNRQTHDLGFKFMPSYGAAYRLTGQAEFKDVLLSAAESLASRYDSRVGIIDCCDWNPDWRLPLVVDTMVNLELLFWASRNGGRPEWNDMALQHALTTLEDLVRPDGSTFHVVDYEPGTGAIRFRKTFQGHADDSTWTRGQAWAMYGFTLTYRYTRDPRMLDAARRVSDYYLSRLPLDAVPNWDFDAPTQSKDSSAAAIAASALLELHLHETDPVRKQRYREAAVRMLESLTSSAYLAIGSNSRGILLHGVGNLPAGQEVDVSLIYGDYYFLEALLRYRQQNPPVPPPQEPVPPTEPVPPQEPVPPAPPQEPPPEEPVPPEPGPSEPEGKRGGGCAAAPGAASLALGLMAFFVLRQRSRFR</sequence>
<evidence type="ECO:0000256" key="3">
    <source>
        <dbReference type="SAM" id="MobiDB-lite"/>
    </source>
</evidence>
<gene>
    <name evidence="6" type="ORF">SYV04_24145</name>
</gene>
<keyword evidence="5" id="KW-0732">Signal</keyword>
<reference evidence="6 7" key="1">
    <citation type="submission" date="2023-12" db="EMBL/GenBank/DDBJ databases">
        <title>the genome sequence of Hyalangium sp. s54d21.</title>
        <authorList>
            <person name="Zhang X."/>
        </authorList>
    </citation>
    <scope>NUCLEOTIDE SEQUENCE [LARGE SCALE GENOMIC DNA]</scope>
    <source>
        <strain evidence="7">s54d21</strain>
    </source>
</reference>
<dbReference type="InterPro" id="IPR010905">
    <property type="entry name" value="Glyco_hydro_88"/>
</dbReference>
<comment type="similarity">
    <text evidence="2">Belongs to the glycosyl hydrolase 88 family.</text>
</comment>
<feature type="region of interest" description="Disordered" evidence="3">
    <location>
        <begin position="391"/>
        <end position="447"/>
    </location>
</feature>
<evidence type="ECO:0000256" key="1">
    <source>
        <dbReference type="ARBA" id="ARBA00022801"/>
    </source>
</evidence>
<feature type="chain" id="PRO_5045254127" evidence="5">
    <location>
        <begin position="25"/>
        <end position="470"/>
    </location>
</feature>
<proteinExistence type="inferred from homology"/>
<organism evidence="6 7">
    <name type="scientific">Hyalangium rubrum</name>
    <dbReference type="NCBI Taxonomy" id="3103134"/>
    <lineage>
        <taxon>Bacteria</taxon>
        <taxon>Pseudomonadati</taxon>
        <taxon>Myxococcota</taxon>
        <taxon>Myxococcia</taxon>
        <taxon>Myxococcales</taxon>
        <taxon>Cystobacterineae</taxon>
        <taxon>Archangiaceae</taxon>
        <taxon>Hyalangium</taxon>
    </lineage>
</organism>
<keyword evidence="1 6" id="KW-0378">Hydrolase</keyword>
<protein>
    <submittedName>
        <fullName evidence="6">Glycoside hydrolase family 88 protein</fullName>
    </submittedName>
</protein>
<comment type="caution">
    <text evidence="6">The sequence shown here is derived from an EMBL/GenBank/DDBJ whole genome shotgun (WGS) entry which is preliminary data.</text>
</comment>
<dbReference type="SUPFAM" id="SSF48208">
    <property type="entry name" value="Six-hairpin glycosidases"/>
    <property type="match status" value="1"/>
</dbReference>
<dbReference type="PANTHER" id="PTHR36845">
    <property type="entry name" value="HYDROLASE, PUTATIVE (AFU_ORTHOLOGUE AFUA_7G05090)-RELATED"/>
    <property type="match status" value="1"/>
</dbReference>
<evidence type="ECO:0000256" key="4">
    <source>
        <dbReference type="SAM" id="Phobius"/>
    </source>
</evidence>
<evidence type="ECO:0000313" key="7">
    <source>
        <dbReference type="Proteomes" id="UP001291309"/>
    </source>
</evidence>
<dbReference type="GO" id="GO:0016787">
    <property type="term" value="F:hydrolase activity"/>
    <property type="evidence" value="ECO:0007669"/>
    <property type="project" value="UniProtKB-KW"/>
</dbReference>
<evidence type="ECO:0000256" key="5">
    <source>
        <dbReference type="SAM" id="SignalP"/>
    </source>
</evidence>
<dbReference type="InterPro" id="IPR012341">
    <property type="entry name" value="6hp_glycosidase-like_sf"/>
</dbReference>
<dbReference type="InterPro" id="IPR008928">
    <property type="entry name" value="6-hairpin_glycosidase_sf"/>
</dbReference>
<feature type="transmembrane region" description="Helical" evidence="4">
    <location>
        <begin position="445"/>
        <end position="463"/>
    </location>
</feature>
<dbReference type="RefSeq" id="WP_321548227.1">
    <property type="nucleotide sequence ID" value="NZ_JAXIVS010000008.1"/>
</dbReference>
<name>A0ABU5H7Q7_9BACT</name>
<accession>A0ABU5H7Q7</accession>
<dbReference type="Pfam" id="PF07470">
    <property type="entry name" value="Glyco_hydro_88"/>
    <property type="match status" value="1"/>
</dbReference>
<feature type="compositionally biased region" description="Pro residues" evidence="3">
    <location>
        <begin position="392"/>
        <end position="434"/>
    </location>
</feature>
<keyword evidence="4" id="KW-1133">Transmembrane helix</keyword>
<evidence type="ECO:0000256" key="2">
    <source>
        <dbReference type="ARBA" id="ARBA00038358"/>
    </source>
</evidence>
<dbReference type="EMBL" id="JAXIVS010000008">
    <property type="protein sequence ID" value="MDY7229506.1"/>
    <property type="molecule type" value="Genomic_DNA"/>
</dbReference>
<dbReference type="PANTHER" id="PTHR36845:SF1">
    <property type="entry name" value="HYDROLASE, PUTATIVE (AFU_ORTHOLOGUE AFUA_7G05090)-RELATED"/>
    <property type="match status" value="1"/>
</dbReference>
<dbReference type="InterPro" id="IPR052369">
    <property type="entry name" value="UG_Glycosaminoglycan_Hydrolase"/>
</dbReference>
<feature type="signal peptide" evidence="5">
    <location>
        <begin position="1"/>
        <end position="24"/>
    </location>
</feature>
<keyword evidence="4" id="KW-0812">Transmembrane</keyword>
<evidence type="ECO:0000313" key="6">
    <source>
        <dbReference type="EMBL" id="MDY7229506.1"/>
    </source>
</evidence>
<dbReference type="Gene3D" id="1.50.10.10">
    <property type="match status" value="1"/>
</dbReference>
<dbReference type="Proteomes" id="UP001291309">
    <property type="component" value="Unassembled WGS sequence"/>
</dbReference>
<keyword evidence="7" id="KW-1185">Reference proteome</keyword>